<accession>A0A7Z1Q8J2</accession>
<reference evidence="3 4" key="1">
    <citation type="submission" date="2018-04" db="EMBL/GenBank/DDBJ databases">
        <title>Whole genome sequencing of Salmonella enterica.</title>
        <authorList>
            <person name="Bell R."/>
        </authorList>
    </citation>
    <scope>NUCLEOTIDE SEQUENCE [LARGE SCALE GENOMIC DNA]</scope>
    <source>
        <strain evidence="1 4">CFSAN058609</strain>
        <strain evidence="2 3">CFSAN058610</strain>
    </source>
</reference>
<organism evidence="2 3">
    <name type="scientific">Salmonella enterica I</name>
    <dbReference type="NCBI Taxonomy" id="59201"/>
    <lineage>
        <taxon>Bacteria</taxon>
        <taxon>Pseudomonadati</taxon>
        <taxon>Pseudomonadota</taxon>
        <taxon>Gammaproteobacteria</taxon>
        <taxon>Enterobacterales</taxon>
        <taxon>Enterobacteriaceae</taxon>
        <taxon>Salmonella</taxon>
    </lineage>
</organism>
<protein>
    <submittedName>
        <fullName evidence="2">Uncharacterized protein</fullName>
    </submittedName>
</protein>
<proteinExistence type="predicted"/>
<evidence type="ECO:0000313" key="2">
    <source>
        <dbReference type="EMBL" id="PUF49305.1"/>
    </source>
</evidence>
<gene>
    <name evidence="2" type="ORF">DAX73_28340</name>
    <name evidence="1" type="ORF">DAX92_28140</name>
</gene>
<dbReference type="Proteomes" id="UP000251351">
    <property type="component" value="Unassembled WGS sequence"/>
</dbReference>
<dbReference type="Proteomes" id="UP000251540">
    <property type="component" value="Unassembled WGS sequence"/>
</dbReference>
<dbReference type="AlphaFoldDB" id="A0A7Z1Q8J2"/>
<evidence type="ECO:0000313" key="4">
    <source>
        <dbReference type="Proteomes" id="UP000251540"/>
    </source>
</evidence>
<evidence type="ECO:0000313" key="3">
    <source>
        <dbReference type="Proteomes" id="UP000251351"/>
    </source>
</evidence>
<evidence type="ECO:0000313" key="1">
    <source>
        <dbReference type="EMBL" id="PUF23872.1"/>
    </source>
</evidence>
<dbReference type="EMBL" id="QARO01000081">
    <property type="protein sequence ID" value="PUF49305.1"/>
    <property type="molecule type" value="Genomic_DNA"/>
</dbReference>
<dbReference type="EMBL" id="QARP01000080">
    <property type="protein sequence ID" value="PUF23872.1"/>
    <property type="molecule type" value="Genomic_DNA"/>
</dbReference>
<sequence length="79" mass="9501">MLKTIILTDRYNDITPYLIGFSHEFSANLMSIKSISSRKKVMNFFKNTSYYNRDRFLYDYLLSGKINLLYRKVFKLVNK</sequence>
<comment type="caution">
    <text evidence="2">The sequence shown here is derived from an EMBL/GenBank/DDBJ whole genome shotgun (WGS) entry which is preliminary data.</text>
</comment>
<name>A0A7Z1Q8J2_SALET</name>